<dbReference type="AlphaFoldDB" id="A0A0V0R5B7"/>
<accession>A0A0V0R5B7</accession>
<dbReference type="InParanoid" id="A0A0V0R5B7"/>
<feature type="coiled-coil region" evidence="1">
    <location>
        <begin position="255"/>
        <end position="282"/>
    </location>
</feature>
<feature type="compositionally biased region" description="Acidic residues" evidence="2">
    <location>
        <begin position="71"/>
        <end position="82"/>
    </location>
</feature>
<protein>
    <submittedName>
        <fullName evidence="3">Uncharacterized protein</fullName>
    </submittedName>
</protein>
<evidence type="ECO:0000256" key="1">
    <source>
        <dbReference type="SAM" id="Coils"/>
    </source>
</evidence>
<reference evidence="3 4" key="1">
    <citation type="journal article" date="2015" name="Sci. Rep.">
        <title>Genome of the facultative scuticociliatosis pathogen Pseudocohnilembus persalinus provides insight into its virulence through horizontal gene transfer.</title>
        <authorList>
            <person name="Xiong J."/>
            <person name="Wang G."/>
            <person name="Cheng J."/>
            <person name="Tian M."/>
            <person name="Pan X."/>
            <person name="Warren A."/>
            <person name="Jiang C."/>
            <person name="Yuan D."/>
            <person name="Miao W."/>
        </authorList>
    </citation>
    <scope>NUCLEOTIDE SEQUENCE [LARGE SCALE GENOMIC DNA]</scope>
    <source>
        <strain evidence="3">36N120E</strain>
    </source>
</reference>
<sequence length="643" mass="75792">MKGKSPQNFVFKRDSAQLESSLQLPSFDDFQDINNQTQQSQGHKKKYLVARQIDKQVVEQEVVSQNKDFDQIDEYSDSEESELMEKNSNNNKNYYNKENIQDEQNKTQKNQQNNKINIKAGFSNNQQQKKKNQVMSLNEQEELYGIQNNFKNIFIDAKSEAAKYGLDKPGAKYDSDGKIIQRSLVGNPEWYQKYSNLNRNRISLLGKTQMSNKQKKKSAIAADNQSVRSQLKEKNKANSQYAMGKYQSKTEIVSKLQLIQQLKEAENRIEESKQLEEQEVKKLPLEKRLIYESNQKILNRHLNQEKVWEKQIENSSNKLNRDYSFCNILRADDYWLKTQTTGIFDEIKTDYERFGSNVWINGLREYEAEKLKEKKRNKNARKYINDEEDEYEEKKQQAFSKIRFVQDIPEAFKSSQIGGKFNKVQIIKRPMLTDPTINLQMKKQGNSMTQSQFNIYCSDNYNDTQNTFQSQMNQQNYQSQSNLNLNNHSTLKGRQMHKSQSSLSFMGNTTLNINMNPFQNASSSEYYFKKLNESKLDKYEPLFSQNTDFENLGVQGKSKLSLEAEYLNKFENASLFNRFKKTEEDKKAKIQDEEIIEINYDKRNKLNNVYTDMSKKLDEKRQENLRKKKQEKLNNKDETDSWL</sequence>
<feature type="compositionally biased region" description="Low complexity" evidence="2">
    <location>
        <begin position="86"/>
        <end position="95"/>
    </location>
</feature>
<feature type="region of interest" description="Disordered" evidence="2">
    <location>
        <begin position="68"/>
        <end position="95"/>
    </location>
</feature>
<evidence type="ECO:0000313" key="4">
    <source>
        <dbReference type="Proteomes" id="UP000054937"/>
    </source>
</evidence>
<keyword evidence="1" id="KW-0175">Coiled coil</keyword>
<dbReference type="Proteomes" id="UP000054937">
    <property type="component" value="Unassembled WGS sequence"/>
</dbReference>
<name>A0A0V0R5B7_PSEPJ</name>
<dbReference type="EMBL" id="LDAU01000044">
    <property type="protein sequence ID" value="KRX09693.1"/>
    <property type="molecule type" value="Genomic_DNA"/>
</dbReference>
<proteinExistence type="predicted"/>
<gene>
    <name evidence="3" type="ORF">PPERSA_02565</name>
</gene>
<evidence type="ECO:0000313" key="3">
    <source>
        <dbReference type="EMBL" id="KRX09693.1"/>
    </source>
</evidence>
<organism evidence="3 4">
    <name type="scientific">Pseudocohnilembus persalinus</name>
    <name type="common">Ciliate</name>
    <dbReference type="NCBI Taxonomy" id="266149"/>
    <lineage>
        <taxon>Eukaryota</taxon>
        <taxon>Sar</taxon>
        <taxon>Alveolata</taxon>
        <taxon>Ciliophora</taxon>
        <taxon>Intramacronucleata</taxon>
        <taxon>Oligohymenophorea</taxon>
        <taxon>Scuticociliatia</taxon>
        <taxon>Philasterida</taxon>
        <taxon>Pseudocohnilembidae</taxon>
        <taxon>Pseudocohnilembus</taxon>
    </lineage>
</organism>
<dbReference type="OrthoDB" id="295960at2759"/>
<dbReference type="OMA" id="EVMINTW"/>
<feature type="coiled-coil region" evidence="1">
    <location>
        <begin position="363"/>
        <end position="397"/>
    </location>
</feature>
<keyword evidence="4" id="KW-1185">Reference proteome</keyword>
<evidence type="ECO:0000256" key="2">
    <source>
        <dbReference type="SAM" id="MobiDB-lite"/>
    </source>
</evidence>
<feature type="region of interest" description="Disordered" evidence="2">
    <location>
        <begin position="619"/>
        <end position="643"/>
    </location>
</feature>
<comment type="caution">
    <text evidence="3">The sequence shown here is derived from an EMBL/GenBank/DDBJ whole genome shotgun (WGS) entry which is preliminary data.</text>
</comment>